<protein>
    <submittedName>
        <fullName evidence="1">Cytochrome P450 B-class protein</fullName>
    </submittedName>
</protein>
<comment type="caution">
    <text evidence="1">The sequence shown here is derived from an EMBL/GenBank/DDBJ whole genome shotgun (WGS) entry which is preliminary data.</text>
</comment>
<proteinExistence type="predicted"/>
<gene>
    <name evidence="1" type="ORF">IHE45_14G074500</name>
</gene>
<reference evidence="2" key="1">
    <citation type="journal article" date="2022" name="Nat. Commun.">
        <title>Chromosome evolution and the genetic basis of agronomically important traits in greater yam.</title>
        <authorList>
            <person name="Bredeson J.V."/>
            <person name="Lyons J.B."/>
            <person name="Oniyinde I.O."/>
            <person name="Okereke N.R."/>
            <person name="Kolade O."/>
            <person name="Nnabue I."/>
            <person name="Nwadili C.O."/>
            <person name="Hribova E."/>
            <person name="Parker M."/>
            <person name="Nwogha J."/>
            <person name="Shu S."/>
            <person name="Carlson J."/>
            <person name="Kariba R."/>
            <person name="Muthemba S."/>
            <person name="Knop K."/>
            <person name="Barton G.J."/>
            <person name="Sherwood A.V."/>
            <person name="Lopez-Montes A."/>
            <person name="Asiedu R."/>
            <person name="Jamnadass R."/>
            <person name="Muchugi A."/>
            <person name="Goodstein D."/>
            <person name="Egesi C.N."/>
            <person name="Featherston J."/>
            <person name="Asfaw A."/>
            <person name="Simpson G.G."/>
            <person name="Dolezel J."/>
            <person name="Hendre P.S."/>
            <person name="Van Deynze A."/>
            <person name="Kumar P.L."/>
            <person name="Obidiegwu J.E."/>
            <person name="Bhattacharjee R."/>
            <person name="Rokhsar D.S."/>
        </authorList>
    </citation>
    <scope>NUCLEOTIDE SEQUENCE [LARGE SCALE GENOMIC DNA]</scope>
    <source>
        <strain evidence="2">cv. TDa95/00328</strain>
    </source>
</reference>
<dbReference type="Proteomes" id="UP000827976">
    <property type="component" value="Chromosome 14"/>
</dbReference>
<keyword evidence="2" id="KW-1185">Reference proteome</keyword>
<evidence type="ECO:0000313" key="2">
    <source>
        <dbReference type="Proteomes" id="UP000827976"/>
    </source>
</evidence>
<sequence length="291" mass="33706">MDKIVSHASSHPLKALNMSQMLFCFTNDMLCRAISGEFSRDQEGRNEIFLEMIEENMILFSGFNLEDYFPSIGWLTSLLGFDERAKRNFRRWDGVLSKMIEEHKNKKDGNLKDDDFVDILLSLKKDAGLDFNLNDEHIKALLVDMIAAGTDTSYIVLEWGMAELIRNPNVMKKLRDEINGIASGKSMVNEDDLSEMHMHYVKAIVKEILRLHPPAPLLVPRESMDNCQLEGYKIPRQCRVIINCWAITRDPKEWDMPNEFVPERFVNNTMDFKGQDFKYIPFGSGRRICLE</sequence>
<evidence type="ECO:0000313" key="1">
    <source>
        <dbReference type="EMBL" id="KAH7663720.1"/>
    </source>
</evidence>
<organism evidence="1 2">
    <name type="scientific">Dioscorea alata</name>
    <name type="common">Purple yam</name>
    <dbReference type="NCBI Taxonomy" id="55571"/>
    <lineage>
        <taxon>Eukaryota</taxon>
        <taxon>Viridiplantae</taxon>
        <taxon>Streptophyta</taxon>
        <taxon>Embryophyta</taxon>
        <taxon>Tracheophyta</taxon>
        <taxon>Spermatophyta</taxon>
        <taxon>Magnoliopsida</taxon>
        <taxon>Liliopsida</taxon>
        <taxon>Dioscoreales</taxon>
        <taxon>Dioscoreaceae</taxon>
        <taxon>Dioscorea</taxon>
    </lineage>
</organism>
<dbReference type="EMBL" id="CM037024">
    <property type="protein sequence ID" value="KAH7663720.1"/>
    <property type="molecule type" value="Genomic_DNA"/>
</dbReference>
<name>A0ACB7USL7_DIOAL</name>
<accession>A0ACB7USL7</accession>